<keyword evidence="12" id="KW-0067">ATP-binding</keyword>
<comment type="similarity">
    <text evidence="3">Belongs to the CpsD/CapB family.</text>
</comment>
<name>A0A8J7F3T2_9CYAN</name>
<keyword evidence="8" id="KW-0808">Transferase</keyword>
<gene>
    <name evidence="22" type="ORF">IQ247_08825</name>
</gene>
<evidence type="ECO:0000256" key="16">
    <source>
        <dbReference type="ARBA" id="ARBA00051245"/>
    </source>
</evidence>
<dbReference type="EC" id="2.7.10.2" evidence="5"/>
<evidence type="ECO:0000256" key="4">
    <source>
        <dbReference type="ARBA" id="ARBA00008883"/>
    </source>
</evidence>
<accession>A0A8J7F3T2</accession>
<keyword evidence="11" id="KW-0418">Kinase</keyword>
<keyword evidence="13 18" id="KW-1133">Transmembrane helix</keyword>
<sequence>MTMETLDNIEKIEEIDIQKYFQVLKRRWLPALGVCALTVAGTSLYALSRKPTYRAEGSVMIKSNRTSSLTGVSEDLGRLEALTQNNNPLDTQTRIVTSNPVLQETITALNLTDEKGESLPISTLAGQLYVEGIKGSDVLLISYTDANPEKAAKIVNTVIDKYIQQNVLANQGEAQTARKFLLEQLPKAESSVKKAELELRRFKQQYRIIALDEEANAAVGTINKLEEQISQNQAQLANITARLATLRAEAQVEPQQAVISAQLSQTPGVQKVLAQLQEAESQLALEKTRFKSGHPSVVSWEEKVAALKNLLNQRTTDIAGNEQQVQQGNLQLGELRQGLIAEITRVEAERVGLEQQIISLSKKFSAYKQRADYLPQLEQIQRELERRLKAAQSTYETLLTKIQEINVAENQKIPNARIISAALVPDVPQGPRKMLFIVGGAAAGVLLGLMAAFGLDLIDRSVKTVKEARAVLKYTLLGVIPAVGKHSKHSSSVAGVNRPIPQIIGRDIPEFPVGNAYQILQANLKFLCSDTQLKSIVVTSSVSKEGKSEVAANLAVAMASTGRRVLLVDADMRHPIQHHTWGLTNAVGLSNVIIDRLNINAAVQEVLPNLDVLCSGVVPPNPIALLDSQRMATLLDNFTQQYDFVIFDTPAVVGTADAAILSDLTDGILLVVRPGVVDLDSANAAKEYLTQSNQKVLGIVVNGLNVKNEPNSYLYYTKEAIESVTSPNEFSPIKQTMFKKIQKSELSESQGEKS</sequence>
<feature type="domain" description="AAA" evidence="20">
    <location>
        <begin position="546"/>
        <end position="672"/>
    </location>
</feature>
<feature type="transmembrane region" description="Helical" evidence="18">
    <location>
        <begin position="28"/>
        <end position="47"/>
    </location>
</feature>
<dbReference type="Gene3D" id="3.40.50.300">
    <property type="entry name" value="P-loop containing nucleotide triphosphate hydrolases"/>
    <property type="match status" value="1"/>
</dbReference>
<organism evidence="22 23">
    <name type="scientific">Plectonema cf. radiosum LEGE 06105</name>
    <dbReference type="NCBI Taxonomy" id="945769"/>
    <lineage>
        <taxon>Bacteria</taxon>
        <taxon>Bacillati</taxon>
        <taxon>Cyanobacteriota</taxon>
        <taxon>Cyanophyceae</taxon>
        <taxon>Oscillatoriophycideae</taxon>
        <taxon>Oscillatoriales</taxon>
        <taxon>Microcoleaceae</taxon>
        <taxon>Plectonema</taxon>
    </lineage>
</organism>
<evidence type="ECO:0000256" key="3">
    <source>
        <dbReference type="ARBA" id="ARBA00007316"/>
    </source>
</evidence>
<evidence type="ECO:0000256" key="9">
    <source>
        <dbReference type="ARBA" id="ARBA00022692"/>
    </source>
</evidence>
<evidence type="ECO:0000259" key="19">
    <source>
        <dbReference type="Pfam" id="PF02706"/>
    </source>
</evidence>
<dbReference type="EMBL" id="JADEWL010000019">
    <property type="protein sequence ID" value="MBE9212795.1"/>
    <property type="molecule type" value="Genomic_DNA"/>
</dbReference>
<dbReference type="GO" id="GO:0005886">
    <property type="term" value="C:plasma membrane"/>
    <property type="evidence" value="ECO:0007669"/>
    <property type="project" value="UniProtKB-SubCell"/>
</dbReference>
<dbReference type="InterPro" id="IPR025669">
    <property type="entry name" value="AAA_dom"/>
</dbReference>
<dbReference type="InterPro" id="IPR027417">
    <property type="entry name" value="P-loop_NTPase"/>
</dbReference>
<keyword evidence="9 18" id="KW-0812">Transmembrane</keyword>
<reference evidence="22" key="1">
    <citation type="submission" date="2020-10" db="EMBL/GenBank/DDBJ databases">
        <authorList>
            <person name="Castelo-Branco R."/>
            <person name="Eusebio N."/>
            <person name="Adriana R."/>
            <person name="Vieira A."/>
            <person name="Brugerolle De Fraissinette N."/>
            <person name="Rezende De Castro R."/>
            <person name="Schneider M.P."/>
            <person name="Vasconcelos V."/>
            <person name="Leao P.N."/>
        </authorList>
    </citation>
    <scope>NUCLEOTIDE SEQUENCE</scope>
    <source>
        <strain evidence="22">LEGE 06105</strain>
    </source>
</reference>
<dbReference type="PANTHER" id="PTHR32309">
    <property type="entry name" value="TYROSINE-PROTEIN KINASE"/>
    <property type="match status" value="1"/>
</dbReference>
<evidence type="ECO:0000256" key="11">
    <source>
        <dbReference type="ARBA" id="ARBA00022777"/>
    </source>
</evidence>
<keyword evidence="17" id="KW-0175">Coiled coil</keyword>
<evidence type="ECO:0000256" key="18">
    <source>
        <dbReference type="SAM" id="Phobius"/>
    </source>
</evidence>
<dbReference type="NCBIfam" id="TIGR01007">
    <property type="entry name" value="eps_fam"/>
    <property type="match status" value="1"/>
</dbReference>
<evidence type="ECO:0000259" key="20">
    <source>
        <dbReference type="Pfam" id="PF13614"/>
    </source>
</evidence>
<keyword evidence="23" id="KW-1185">Reference proteome</keyword>
<proteinExistence type="inferred from homology"/>
<comment type="catalytic activity">
    <reaction evidence="16">
        <text>L-tyrosyl-[protein] + ATP = O-phospho-L-tyrosyl-[protein] + ADP + H(+)</text>
        <dbReference type="Rhea" id="RHEA:10596"/>
        <dbReference type="Rhea" id="RHEA-COMP:10136"/>
        <dbReference type="Rhea" id="RHEA-COMP:20101"/>
        <dbReference type="ChEBI" id="CHEBI:15378"/>
        <dbReference type="ChEBI" id="CHEBI:30616"/>
        <dbReference type="ChEBI" id="CHEBI:46858"/>
        <dbReference type="ChEBI" id="CHEBI:61978"/>
        <dbReference type="ChEBI" id="CHEBI:456216"/>
        <dbReference type="EC" id="2.7.10.2"/>
    </reaction>
</comment>
<protein>
    <recommendedName>
        <fullName evidence="5">non-specific protein-tyrosine kinase</fullName>
        <ecNumber evidence="5">2.7.10.2</ecNumber>
    </recommendedName>
</protein>
<dbReference type="SUPFAM" id="SSF52540">
    <property type="entry name" value="P-loop containing nucleoside triphosphate hydrolases"/>
    <property type="match status" value="1"/>
</dbReference>
<evidence type="ECO:0000256" key="1">
    <source>
        <dbReference type="ARBA" id="ARBA00004429"/>
    </source>
</evidence>
<dbReference type="InterPro" id="IPR003856">
    <property type="entry name" value="LPS_length_determ_N"/>
</dbReference>
<evidence type="ECO:0000256" key="15">
    <source>
        <dbReference type="ARBA" id="ARBA00023137"/>
    </source>
</evidence>
<evidence type="ECO:0000313" key="23">
    <source>
        <dbReference type="Proteomes" id="UP000620559"/>
    </source>
</evidence>
<feature type="domain" description="Tyrosine-protein kinase G-rich" evidence="21">
    <location>
        <begin position="383"/>
        <end position="453"/>
    </location>
</feature>
<comment type="caution">
    <text evidence="22">The sequence shown here is derived from an EMBL/GenBank/DDBJ whole genome shotgun (WGS) entry which is preliminary data.</text>
</comment>
<keyword evidence="7" id="KW-0997">Cell inner membrane</keyword>
<evidence type="ECO:0000256" key="17">
    <source>
        <dbReference type="SAM" id="Coils"/>
    </source>
</evidence>
<evidence type="ECO:0000256" key="7">
    <source>
        <dbReference type="ARBA" id="ARBA00022519"/>
    </source>
</evidence>
<comment type="subcellular location">
    <subcellularLocation>
        <location evidence="1">Cell inner membrane</location>
        <topology evidence="1">Multi-pass membrane protein</topology>
    </subcellularLocation>
</comment>
<comment type="similarity">
    <text evidence="4">Belongs to the etk/wzc family.</text>
</comment>
<feature type="domain" description="Polysaccharide chain length determinant N-terminal" evidence="19">
    <location>
        <begin position="13"/>
        <end position="108"/>
    </location>
</feature>
<dbReference type="InterPro" id="IPR032807">
    <property type="entry name" value="GNVR"/>
</dbReference>
<dbReference type="GO" id="GO:0005524">
    <property type="term" value="F:ATP binding"/>
    <property type="evidence" value="ECO:0007669"/>
    <property type="project" value="UniProtKB-KW"/>
</dbReference>
<dbReference type="InterPro" id="IPR005702">
    <property type="entry name" value="Wzc-like_C"/>
</dbReference>
<dbReference type="InterPro" id="IPR050445">
    <property type="entry name" value="Bact_polysacc_biosynth/exp"/>
</dbReference>
<feature type="coiled-coil region" evidence="17">
    <location>
        <begin position="178"/>
        <end position="289"/>
    </location>
</feature>
<evidence type="ECO:0000256" key="13">
    <source>
        <dbReference type="ARBA" id="ARBA00022989"/>
    </source>
</evidence>
<keyword evidence="10" id="KW-0547">Nucleotide-binding</keyword>
<dbReference type="Pfam" id="PF13807">
    <property type="entry name" value="GNVR"/>
    <property type="match status" value="1"/>
</dbReference>
<keyword evidence="14 18" id="KW-0472">Membrane</keyword>
<keyword evidence="15" id="KW-0829">Tyrosine-protein kinase</keyword>
<dbReference type="CDD" id="cd05387">
    <property type="entry name" value="BY-kinase"/>
    <property type="match status" value="1"/>
</dbReference>
<dbReference type="AlphaFoldDB" id="A0A8J7F3T2"/>
<evidence type="ECO:0000256" key="14">
    <source>
        <dbReference type="ARBA" id="ARBA00023136"/>
    </source>
</evidence>
<dbReference type="Proteomes" id="UP000620559">
    <property type="component" value="Unassembled WGS sequence"/>
</dbReference>
<evidence type="ECO:0000256" key="6">
    <source>
        <dbReference type="ARBA" id="ARBA00022475"/>
    </source>
</evidence>
<evidence type="ECO:0000256" key="5">
    <source>
        <dbReference type="ARBA" id="ARBA00011903"/>
    </source>
</evidence>
<dbReference type="PANTHER" id="PTHR32309:SF13">
    <property type="entry name" value="FERRIC ENTEROBACTIN TRANSPORT PROTEIN FEPE"/>
    <property type="match status" value="1"/>
</dbReference>
<evidence type="ECO:0000256" key="10">
    <source>
        <dbReference type="ARBA" id="ARBA00022741"/>
    </source>
</evidence>
<dbReference type="Pfam" id="PF02706">
    <property type="entry name" value="Wzz"/>
    <property type="match status" value="1"/>
</dbReference>
<comment type="similarity">
    <text evidence="2">Belongs to the CpsC/CapA family.</text>
</comment>
<dbReference type="GO" id="GO:0004715">
    <property type="term" value="F:non-membrane spanning protein tyrosine kinase activity"/>
    <property type="evidence" value="ECO:0007669"/>
    <property type="project" value="UniProtKB-EC"/>
</dbReference>
<evidence type="ECO:0000259" key="21">
    <source>
        <dbReference type="Pfam" id="PF13807"/>
    </source>
</evidence>
<keyword evidence="6" id="KW-1003">Cell membrane</keyword>
<evidence type="ECO:0000256" key="12">
    <source>
        <dbReference type="ARBA" id="ARBA00022840"/>
    </source>
</evidence>
<dbReference type="Pfam" id="PF13614">
    <property type="entry name" value="AAA_31"/>
    <property type="match status" value="1"/>
</dbReference>
<evidence type="ECO:0000256" key="8">
    <source>
        <dbReference type="ARBA" id="ARBA00022679"/>
    </source>
</evidence>
<evidence type="ECO:0000313" key="22">
    <source>
        <dbReference type="EMBL" id="MBE9212795.1"/>
    </source>
</evidence>
<feature type="coiled-coil region" evidence="17">
    <location>
        <begin position="336"/>
        <end position="401"/>
    </location>
</feature>
<evidence type="ECO:0000256" key="2">
    <source>
        <dbReference type="ARBA" id="ARBA00006683"/>
    </source>
</evidence>